<evidence type="ECO:0000256" key="14">
    <source>
        <dbReference type="ARBA" id="ARBA00023136"/>
    </source>
</evidence>
<proteinExistence type="inferred from homology"/>
<keyword evidence="9" id="KW-1040">Host Golgi apparatus</keyword>
<evidence type="ECO:0000256" key="1">
    <source>
        <dbReference type="ARBA" id="ARBA00004136"/>
    </source>
</evidence>
<keyword evidence="10" id="KW-0946">Virion</keyword>
<dbReference type="GO" id="GO:0044177">
    <property type="term" value="C:host cell Golgi apparatus"/>
    <property type="evidence" value="ECO:0007669"/>
    <property type="project" value="UniProtKB-SubCell"/>
</dbReference>
<dbReference type="KEGG" id="vg:19738398"/>
<gene>
    <name evidence="19" type="ORF">FaHV1S18_110</name>
</gene>
<keyword evidence="17" id="KW-0175">Coiled coil</keyword>
<dbReference type="GO" id="GO:0043657">
    <property type="term" value="C:host cell"/>
    <property type="evidence" value="ECO:0007669"/>
    <property type="project" value="InterPro"/>
</dbReference>
<name>A0A068ES86_9ALPH</name>
<dbReference type="GO" id="GO:0044156">
    <property type="term" value="C:host cell junction"/>
    <property type="evidence" value="ECO:0007669"/>
    <property type="project" value="UniProtKB-SubCell"/>
</dbReference>
<evidence type="ECO:0000256" key="15">
    <source>
        <dbReference type="ARBA" id="ARBA00023180"/>
    </source>
</evidence>
<sequence>MTSASNISTSLTTIVLLTTLLCLLRPSQGLVFGGRSVSMYLEQTIVYGVQGEDKTIAIGGQILFLDHYPSGTYNGTFEIIKFIQTDKCVQVLLAVEYKDCPLLGSTVFRACRHTEMYTLSHSRMRSDVVRGTVFMIDFPIKEDSGVYYIRVKLSGQNGSDIFRVRTLINDGSLEGGKYTFDDLKHIPCIVVRSSTTPEILFKQLRGGSYGDWSSLNETIVDMPTTTPATTTTRPATTEHTTAAKATISTTTIATIKTTIIQWFDHNRGIGYLSIIAAFLVLFILVIVLTCLRVRKKHKKRDEKNKIYTGSDCDSTDNVGSGSIVKLNLPDGNAKDAPQIVINSNCLRDILAQSMAKSMDLDEEVMEKMRKKLTSLTEELTAANTKAT</sequence>
<evidence type="ECO:0000256" key="8">
    <source>
        <dbReference type="ARBA" id="ARBA00022692"/>
    </source>
</evidence>
<accession>A0A068ES86</accession>
<evidence type="ECO:0000256" key="6">
    <source>
        <dbReference type="ARBA" id="ARBA00013983"/>
    </source>
</evidence>
<dbReference type="EMBL" id="KJ668231">
    <property type="protein sequence ID" value="AID52800.1"/>
    <property type="molecule type" value="Genomic_DNA"/>
</dbReference>
<comment type="similarity">
    <text evidence="5">Belongs to the alphaherpesvirinae glycoprotein I family.</text>
</comment>
<keyword evidence="8 18" id="KW-0812">Transmembrane</keyword>
<dbReference type="OrthoDB" id="14148at10239"/>
<keyword evidence="7" id="KW-1032">Host cell membrane</keyword>
<dbReference type="RefSeq" id="YP_009046594.1">
    <property type="nucleotide sequence ID" value="NC_024450.1"/>
</dbReference>
<feature type="transmembrane region" description="Helical" evidence="18">
    <location>
        <begin position="269"/>
        <end position="291"/>
    </location>
</feature>
<evidence type="ECO:0000256" key="5">
    <source>
        <dbReference type="ARBA" id="ARBA00005825"/>
    </source>
</evidence>
<evidence type="ECO:0000256" key="10">
    <source>
        <dbReference type="ARBA" id="ARBA00022844"/>
    </source>
</evidence>
<organism evidence="19 20">
    <name type="scientific">Falconid herpesvirus 1</name>
    <dbReference type="NCBI Taxonomy" id="1510155"/>
    <lineage>
        <taxon>Viruses</taxon>
        <taxon>Duplodnaviria</taxon>
        <taxon>Heunggongvirae</taxon>
        <taxon>Peploviricota</taxon>
        <taxon>Herviviricetes</taxon>
        <taxon>Herpesvirales</taxon>
        <taxon>Orthoherpesviridae</taxon>
        <taxon>Alphaherpesvirinae</taxon>
        <taxon>Mardivirus</taxon>
        <taxon>Mardivirus columbidalpha1</taxon>
    </lineage>
</organism>
<evidence type="ECO:0000256" key="3">
    <source>
        <dbReference type="ARBA" id="ARBA00004381"/>
    </source>
</evidence>
<evidence type="ECO:0000313" key="19">
    <source>
        <dbReference type="EMBL" id="AID52800.1"/>
    </source>
</evidence>
<keyword evidence="15" id="KW-0325">Glycoprotein</keyword>
<evidence type="ECO:0000256" key="12">
    <source>
        <dbReference type="ARBA" id="ARBA00022879"/>
    </source>
</evidence>
<comment type="subcellular location">
    <subcellularLocation>
        <location evidence="1">Host Golgi apparatus</location>
    </subcellularLocation>
    <subcellularLocation>
        <location evidence="2">Host cell junction</location>
    </subcellularLocation>
    <subcellularLocation>
        <location evidence="4">Host cell membrane</location>
        <topology evidence="4">Single-pass type I membrane protein</topology>
    </subcellularLocation>
    <subcellularLocation>
        <location evidence="3">Virion membrane</location>
        <topology evidence="3">Single-pass membrane protein</topology>
    </subcellularLocation>
</comment>
<dbReference type="GeneID" id="19738398"/>
<evidence type="ECO:0000256" key="17">
    <source>
        <dbReference type="SAM" id="Coils"/>
    </source>
</evidence>
<protein>
    <recommendedName>
        <fullName evidence="6">Envelope glycoprotein I</fullName>
    </recommendedName>
</protein>
<keyword evidence="14 18" id="KW-0472">Membrane</keyword>
<comment type="function">
    <text evidence="16">In epithelial cells, the heterodimer gE/gI is required for the cell-to-cell spread of the virus, by sorting nascent virions to cell junctions. Once the virus reaches the cell junctions, virus particles can spread to adjacent cells extremely rapidly through interactions with cellular receptors that accumulate at these junctions. Implicated in basolateral spread in polarized cells. In neuronal cells, gE/gI is essential for the anterograde spread of the infection throughout the host nervous system. Together with US9, the heterodimer gE/gI is involved in the sorting and transport of viral structural components toward axon tips.</text>
</comment>
<dbReference type="InterPro" id="IPR002874">
    <property type="entry name" value="Herpes_gI"/>
</dbReference>
<evidence type="ECO:0000313" key="20">
    <source>
        <dbReference type="Proteomes" id="UP000146149"/>
    </source>
</evidence>
<evidence type="ECO:0000256" key="4">
    <source>
        <dbReference type="ARBA" id="ARBA00004402"/>
    </source>
</evidence>
<evidence type="ECO:0000256" key="16">
    <source>
        <dbReference type="ARBA" id="ARBA00025134"/>
    </source>
</evidence>
<dbReference type="Proteomes" id="UP000146149">
    <property type="component" value="Segment"/>
</dbReference>
<evidence type="ECO:0000256" key="13">
    <source>
        <dbReference type="ARBA" id="ARBA00023081"/>
    </source>
</evidence>
<dbReference type="GO" id="GO:0019031">
    <property type="term" value="C:viral envelope"/>
    <property type="evidence" value="ECO:0007669"/>
    <property type="project" value="UniProtKB-KW"/>
</dbReference>
<dbReference type="GO" id="GO:0055036">
    <property type="term" value="C:virion membrane"/>
    <property type="evidence" value="ECO:0007669"/>
    <property type="project" value="UniProtKB-SubCell"/>
</dbReference>
<evidence type="ECO:0000256" key="18">
    <source>
        <dbReference type="SAM" id="Phobius"/>
    </source>
</evidence>
<keyword evidence="18" id="KW-1133">Transmembrane helix</keyword>
<keyword evidence="13" id="KW-1031">Host cell junction</keyword>
<evidence type="ECO:0000256" key="11">
    <source>
        <dbReference type="ARBA" id="ARBA00022870"/>
    </source>
</evidence>
<evidence type="ECO:0000256" key="2">
    <source>
        <dbReference type="ARBA" id="ARBA00004315"/>
    </source>
</evidence>
<feature type="coiled-coil region" evidence="17">
    <location>
        <begin position="358"/>
        <end position="385"/>
    </location>
</feature>
<dbReference type="Pfam" id="PF01688">
    <property type="entry name" value="Herpes_gI"/>
    <property type="match status" value="1"/>
</dbReference>
<reference evidence="19 20" key="1">
    <citation type="journal article" date="2014" name="Virus Res.">
        <title>Molecular characterization of the complete genome of falconid herpesvirus strain S-18.</title>
        <authorList>
            <person name="Spatz S.J."/>
            <person name="Volkening J.D."/>
            <person name="Ross T.A."/>
        </authorList>
    </citation>
    <scope>NUCLEOTIDE SEQUENCE [LARGE SCALE GENOMIC DNA]</scope>
    <source>
        <strain evidence="19">S-18</strain>
    </source>
</reference>
<keyword evidence="11" id="KW-1043">Host membrane</keyword>
<evidence type="ECO:0000256" key="9">
    <source>
        <dbReference type="ARBA" id="ARBA00022812"/>
    </source>
</evidence>
<evidence type="ECO:0000256" key="7">
    <source>
        <dbReference type="ARBA" id="ARBA00022511"/>
    </source>
</evidence>
<keyword evidence="12 19" id="KW-0261">Viral envelope protein</keyword>